<dbReference type="Proteomes" id="UP000028013">
    <property type="component" value="Unassembled WGS sequence"/>
</dbReference>
<protein>
    <submittedName>
        <fullName evidence="2">Uncharacterized protein</fullName>
    </submittedName>
</protein>
<dbReference type="AlphaFoldDB" id="A0A078STL2"/>
<dbReference type="EMBL" id="JNHN01000001">
    <property type="protein sequence ID" value="KDS65222.1"/>
    <property type="molecule type" value="Genomic_DNA"/>
</dbReference>
<evidence type="ECO:0000313" key="1">
    <source>
        <dbReference type="EMBL" id="KDS59001.1"/>
    </source>
</evidence>
<reference evidence="2 3" key="1">
    <citation type="submission" date="2014-04" db="EMBL/GenBank/DDBJ databases">
        <authorList>
            <person name="Sears C."/>
            <person name="Carroll K."/>
            <person name="Sack B.R."/>
            <person name="Qadri F."/>
            <person name="Myers L.L."/>
            <person name="Chung G.-T."/>
            <person name="Escheverria P."/>
            <person name="Fraser C.M."/>
            <person name="Sadzewicz L."/>
            <person name="Shefchek K.A."/>
            <person name="Tallon L."/>
            <person name="Das S.P."/>
            <person name="Daugherty S."/>
            <person name="Mongodin E.F."/>
        </authorList>
    </citation>
    <scope>NUCLEOTIDE SEQUENCE [LARGE SCALE GENOMIC DNA]</scope>
    <source>
        <strain evidence="2 3">3978 T3 ii</strain>
    </source>
</reference>
<gene>
    <name evidence="2" type="ORF">M094_3149</name>
    <name evidence="1" type="ORF">M094_3681</name>
</gene>
<organism evidence="2 3">
    <name type="scientific">Bacteroides uniformis str. 3978 T3 ii</name>
    <dbReference type="NCBI Taxonomy" id="1339349"/>
    <lineage>
        <taxon>Bacteria</taxon>
        <taxon>Pseudomonadati</taxon>
        <taxon>Bacteroidota</taxon>
        <taxon>Bacteroidia</taxon>
        <taxon>Bacteroidales</taxon>
        <taxon>Bacteroidaceae</taxon>
        <taxon>Bacteroides</taxon>
    </lineage>
</organism>
<sequence length="39" mass="4537">MPGFCIFYTETNEKDFDYEKATLVIYGNMFGSDARFAIM</sequence>
<evidence type="ECO:0000313" key="3">
    <source>
        <dbReference type="Proteomes" id="UP000028013"/>
    </source>
</evidence>
<evidence type="ECO:0000313" key="2">
    <source>
        <dbReference type="EMBL" id="KDS65222.1"/>
    </source>
</evidence>
<dbReference type="EMBL" id="JNHN01000069">
    <property type="protein sequence ID" value="KDS59001.1"/>
    <property type="molecule type" value="Genomic_DNA"/>
</dbReference>
<proteinExistence type="predicted"/>
<accession>A0A078STL2</accession>
<name>A0A078STL2_BACUN</name>
<dbReference type="PATRIC" id="fig|1339349.3.peg.526"/>
<comment type="caution">
    <text evidence="2">The sequence shown here is derived from an EMBL/GenBank/DDBJ whole genome shotgun (WGS) entry which is preliminary data.</text>
</comment>